<evidence type="ECO:0008006" key="2">
    <source>
        <dbReference type="Google" id="ProtNLM"/>
    </source>
</evidence>
<dbReference type="InterPro" id="IPR016186">
    <property type="entry name" value="C-type_lectin-like/link_sf"/>
</dbReference>
<dbReference type="InterPro" id="IPR016187">
    <property type="entry name" value="CTDL_fold"/>
</dbReference>
<dbReference type="HOGENOM" id="CLU_114673_0_0_1"/>
<name>K1QP08_MAGGI</name>
<accession>K1QP08</accession>
<dbReference type="AlphaFoldDB" id="K1QP08"/>
<dbReference type="SUPFAM" id="SSF56436">
    <property type="entry name" value="C-type lectin-like"/>
    <property type="match status" value="1"/>
</dbReference>
<sequence>MADAIKSCASDGGSLLLINSAAEAIAFAALLMDPKMNQTESYEFSYTELALLTTAVLVINFPRNQPVQDSCTAPGYTADPLFGCYRLVKGGTTLVTKTEAIQGCASDGGRLQLINSEAEAKALTALIRNEGLSPPGTFIQGSRASISSPWVGDDGNPLPYLPSSVENGNVPIANLLWFKSDSPTAFTYSASDNTVTLTSYVCEI</sequence>
<evidence type="ECO:0000313" key="1">
    <source>
        <dbReference type="EMBL" id="EKC38607.1"/>
    </source>
</evidence>
<organism evidence="1">
    <name type="scientific">Magallana gigas</name>
    <name type="common">Pacific oyster</name>
    <name type="synonym">Crassostrea gigas</name>
    <dbReference type="NCBI Taxonomy" id="29159"/>
    <lineage>
        <taxon>Eukaryota</taxon>
        <taxon>Metazoa</taxon>
        <taxon>Spiralia</taxon>
        <taxon>Lophotrochozoa</taxon>
        <taxon>Mollusca</taxon>
        <taxon>Bivalvia</taxon>
        <taxon>Autobranchia</taxon>
        <taxon>Pteriomorphia</taxon>
        <taxon>Ostreida</taxon>
        <taxon>Ostreoidea</taxon>
        <taxon>Ostreidae</taxon>
        <taxon>Magallana</taxon>
    </lineage>
</organism>
<reference evidence="1" key="1">
    <citation type="journal article" date="2012" name="Nature">
        <title>The oyster genome reveals stress adaptation and complexity of shell formation.</title>
        <authorList>
            <person name="Zhang G."/>
            <person name="Fang X."/>
            <person name="Guo X."/>
            <person name="Li L."/>
            <person name="Luo R."/>
            <person name="Xu F."/>
            <person name="Yang P."/>
            <person name="Zhang L."/>
            <person name="Wang X."/>
            <person name="Qi H."/>
            <person name="Xiong Z."/>
            <person name="Que H."/>
            <person name="Xie Y."/>
            <person name="Holland P.W."/>
            <person name="Paps J."/>
            <person name="Zhu Y."/>
            <person name="Wu F."/>
            <person name="Chen Y."/>
            <person name="Wang J."/>
            <person name="Peng C."/>
            <person name="Meng J."/>
            <person name="Yang L."/>
            <person name="Liu J."/>
            <person name="Wen B."/>
            <person name="Zhang N."/>
            <person name="Huang Z."/>
            <person name="Zhu Q."/>
            <person name="Feng Y."/>
            <person name="Mount A."/>
            <person name="Hedgecock D."/>
            <person name="Xu Z."/>
            <person name="Liu Y."/>
            <person name="Domazet-Loso T."/>
            <person name="Du Y."/>
            <person name="Sun X."/>
            <person name="Zhang S."/>
            <person name="Liu B."/>
            <person name="Cheng P."/>
            <person name="Jiang X."/>
            <person name="Li J."/>
            <person name="Fan D."/>
            <person name="Wang W."/>
            <person name="Fu W."/>
            <person name="Wang T."/>
            <person name="Wang B."/>
            <person name="Zhang J."/>
            <person name="Peng Z."/>
            <person name="Li Y."/>
            <person name="Li N."/>
            <person name="Wang J."/>
            <person name="Chen M."/>
            <person name="He Y."/>
            <person name="Tan F."/>
            <person name="Song X."/>
            <person name="Zheng Q."/>
            <person name="Huang R."/>
            <person name="Yang H."/>
            <person name="Du X."/>
            <person name="Chen L."/>
            <person name="Yang M."/>
            <person name="Gaffney P.M."/>
            <person name="Wang S."/>
            <person name="Luo L."/>
            <person name="She Z."/>
            <person name="Ming Y."/>
            <person name="Huang W."/>
            <person name="Zhang S."/>
            <person name="Huang B."/>
            <person name="Zhang Y."/>
            <person name="Qu T."/>
            <person name="Ni P."/>
            <person name="Miao G."/>
            <person name="Wang J."/>
            <person name="Wang Q."/>
            <person name="Steinberg C.E."/>
            <person name="Wang H."/>
            <person name="Li N."/>
            <person name="Qian L."/>
            <person name="Zhang G."/>
            <person name="Li Y."/>
            <person name="Yang H."/>
            <person name="Liu X."/>
            <person name="Wang J."/>
            <person name="Yin Y."/>
            <person name="Wang J."/>
        </authorList>
    </citation>
    <scope>NUCLEOTIDE SEQUENCE [LARGE SCALE GENOMIC DNA]</scope>
    <source>
        <strain evidence="1">05x7-T-G4-1.051#20</strain>
    </source>
</reference>
<proteinExistence type="predicted"/>
<dbReference type="InParanoid" id="K1QP08"/>
<dbReference type="EMBL" id="JH817665">
    <property type="protein sequence ID" value="EKC38607.1"/>
    <property type="molecule type" value="Genomic_DNA"/>
</dbReference>
<protein>
    <recommendedName>
        <fullName evidence="2">C-type lectin domain-containing protein</fullName>
    </recommendedName>
</protein>
<gene>
    <name evidence="1" type="ORF">CGI_10025964</name>
</gene>
<dbReference type="Gene3D" id="3.10.100.10">
    <property type="entry name" value="Mannose-Binding Protein A, subunit A"/>
    <property type="match status" value="1"/>
</dbReference>